<dbReference type="InterPro" id="IPR038330">
    <property type="entry name" value="TspO/MBR-related_sf"/>
</dbReference>
<evidence type="ECO:0000256" key="5">
    <source>
        <dbReference type="ARBA" id="ARBA00023136"/>
    </source>
</evidence>
<dbReference type="CDD" id="cd15904">
    <property type="entry name" value="TSPO_MBR"/>
    <property type="match status" value="1"/>
</dbReference>
<gene>
    <name evidence="7" type="ORF">GCM10007298_06300</name>
</gene>
<comment type="caution">
    <text evidence="7">The sequence shown here is derived from an EMBL/GenBank/DDBJ whole genome shotgun (WGS) entry which is preliminary data.</text>
</comment>
<dbReference type="PIRSF" id="PIRSF005859">
    <property type="entry name" value="PBR"/>
    <property type="match status" value="1"/>
</dbReference>
<comment type="similarity">
    <text evidence="2">Belongs to the TspO/BZRP family.</text>
</comment>
<dbReference type="InterPro" id="IPR004307">
    <property type="entry name" value="TspO_MBR"/>
</dbReference>
<proteinExistence type="inferred from homology"/>
<sequence length="157" mass="16567">MRSLFLTSAATAATSAIGALASKDANSLWFRTLSKPAFQPPPIAFPIVWTALYADIAISSATVIDDLDAADRSDESTAFTAALAANLVLNGSWTWVFFRAHRLAEATVVAGALTVSSADLVRRSSAVSTPAAAALTPYAAWCAFATVLSGTLWWRNR</sequence>
<keyword evidence="3 6" id="KW-0812">Transmembrane</keyword>
<dbReference type="RefSeq" id="WP_188486824.1">
    <property type="nucleotide sequence ID" value="NZ_BMCS01000001.1"/>
</dbReference>
<evidence type="ECO:0000313" key="8">
    <source>
        <dbReference type="Proteomes" id="UP000632454"/>
    </source>
</evidence>
<evidence type="ECO:0000313" key="7">
    <source>
        <dbReference type="EMBL" id="GGF13104.1"/>
    </source>
</evidence>
<name>A0ABQ1U8C3_9NOCA</name>
<dbReference type="Proteomes" id="UP000632454">
    <property type="component" value="Unassembled WGS sequence"/>
</dbReference>
<evidence type="ECO:0000256" key="3">
    <source>
        <dbReference type="ARBA" id="ARBA00022692"/>
    </source>
</evidence>
<dbReference type="Gene3D" id="1.20.1260.100">
    <property type="entry name" value="TspO/MBR protein"/>
    <property type="match status" value="1"/>
</dbReference>
<dbReference type="Pfam" id="PF03073">
    <property type="entry name" value="TspO_MBR"/>
    <property type="match status" value="1"/>
</dbReference>
<accession>A0ABQ1U8C3</accession>
<organism evidence="7 8">
    <name type="scientific">Williamsia phyllosphaerae</name>
    <dbReference type="NCBI Taxonomy" id="885042"/>
    <lineage>
        <taxon>Bacteria</taxon>
        <taxon>Bacillati</taxon>
        <taxon>Actinomycetota</taxon>
        <taxon>Actinomycetes</taxon>
        <taxon>Mycobacteriales</taxon>
        <taxon>Nocardiaceae</taxon>
        <taxon>Williamsia</taxon>
    </lineage>
</organism>
<evidence type="ECO:0000256" key="6">
    <source>
        <dbReference type="SAM" id="Phobius"/>
    </source>
</evidence>
<keyword evidence="4 6" id="KW-1133">Transmembrane helix</keyword>
<protein>
    <submittedName>
        <fullName evidence="7">Tryptophan-rich sensory protein</fullName>
    </submittedName>
</protein>
<feature type="transmembrane region" description="Helical" evidence="6">
    <location>
        <begin position="43"/>
        <end position="64"/>
    </location>
</feature>
<dbReference type="PANTHER" id="PTHR10057:SF0">
    <property type="entry name" value="TRANSLOCATOR PROTEIN"/>
    <property type="match status" value="1"/>
</dbReference>
<evidence type="ECO:0000256" key="2">
    <source>
        <dbReference type="ARBA" id="ARBA00007524"/>
    </source>
</evidence>
<feature type="transmembrane region" description="Helical" evidence="6">
    <location>
        <begin position="131"/>
        <end position="154"/>
    </location>
</feature>
<keyword evidence="8" id="KW-1185">Reference proteome</keyword>
<dbReference type="EMBL" id="BMCS01000001">
    <property type="protein sequence ID" value="GGF13104.1"/>
    <property type="molecule type" value="Genomic_DNA"/>
</dbReference>
<reference evidence="8" key="1">
    <citation type="journal article" date="2019" name="Int. J. Syst. Evol. Microbiol.">
        <title>The Global Catalogue of Microorganisms (GCM) 10K type strain sequencing project: providing services to taxonomists for standard genome sequencing and annotation.</title>
        <authorList>
            <consortium name="The Broad Institute Genomics Platform"/>
            <consortium name="The Broad Institute Genome Sequencing Center for Infectious Disease"/>
            <person name="Wu L."/>
            <person name="Ma J."/>
        </authorList>
    </citation>
    <scope>NUCLEOTIDE SEQUENCE [LARGE SCALE GENOMIC DNA]</scope>
    <source>
        <strain evidence="8">CCM 7855</strain>
    </source>
</reference>
<feature type="transmembrane region" description="Helical" evidence="6">
    <location>
        <begin position="76"/>
        <end position="98"/>
    </location>
</feature>
<comment type="subcellular location">
    <subcellularLocation>
        <location evidence="1">Membrane</location>
        <topology evidence="1">Multi-pass membrane protein</topology>
    </subcellularLocation>
</comment>
<dbReference type="PANTHER" id="PTHR10057">
    <property type="entry name" value="PERIPHERAL-TYPE BENZODIAZEPINE RECEPTOR"/>
    <property type="match status" value="1"/>
</dbReference>
<evidence type="ECO:0000256" key="1">
    <source>
        <dbReference type="ARBA" id="ARBA00004141"/>
    </source>
</evidence>
<keyword evidence="5 6" id="KW-0472">Membrane</keyword>
<evidence type="ECO:0000256" key="4">
    <source>
        <dbReference type="ARBA" id="ARBA00022989"/>
    </source>
</evidence>